<dbReference type="Proteomes" id="UP001556692">
    <property type="component" value="Unassembled WGS sequence"/>
</dbReference>
<dbReference type="EMBL" id="JBDPGJ010000004">
    <property type="protein sequence ID" value="MEX0407700.1"/>
    <property type="molecule type" value="Genomic_DNA"/>
</dbReference>
<gene>
    <name evidence="2" type="ORF">ABGN05_18735</name>
</gene>
<organism evidence="2 3">
    <name type="scientific">Aquibium pacificus</name>
    <dbReference type="NCBI Taxonomy" id="3153579"/>
    <lineage>
        <taxon>Bacteria</taxon>
        <taxon>Pseudomonadati</taxon>
        <taxon>Pseudomonadota</taxon>
        <taxon>Alphaproteobacteria</taxon>
        <taxon>Hyphomicrobiales</taxon>
        <taxon>Phyllobacteriaceae</taxon>
        <taxon>Aquibium</taxon>
    </lineage>
</organism>
<feature type="signal peptide" evidence="1">
    <location>
        <begin position="1"/>
        <end position="20"/>
    </location>
</feature>
<evidence type="ECO:0000313" key="2">
    <source>
        <dbReference type="EMBL" id="MEX0407700.1"/>
    </source>
</evidence>
<name>A0ABV3SLN2_9HYPH</name>
<sequence>MLRAALLALPAVLLASPSLAEELTLYLANRAPHAVAAELSAPGGDGEWPGGGKVYLLEKGERKSVRIECRVGETICYGAWRFGDETTAYGVGPERDLVCDQCCLTCAPVSAAHIDIGG</sequence>
<keyword evidence="3" id="KW-1185">Reference proteome</keyword>
<proteinExistence type="predicted"/>
<feature type="chain" id="PRO_5046122181" evidence="1">
    <location>
        <begin position="21"/>
        <end position="118"/>
    </location>
</feature>
<accession>A0ABV3SLN2</accession>
<dbReference type="RefSeq" id="WP_367955571.1">
    <property type="nucleotide sequence ID" value="NZ_JBDPGJ010000004.1"/>
</dbReference>
<evidence type="ECO:0000313" key="3">
    <source>
        <dbReference type="Proteomes" id="UP001556692"/>
    </source>
</evidence>
<protein>
    <submittedName>
        <fullName evidence="2">Uncharacterized protein</fullName>
    </submittedName>
</protein>
<keyword evidence="1" id="KW-0732">Signal</keyword>
<reference evidence="2 3" key="1">
    <citation type="submission" date="2024-05" db="EMBL/GenBank/DDBJ databases">
        <authorList>
            <person name="Jiang F."/>
        </authorList>
    </citation>
    <scope>NUCLEOTIDE SEQUENCE [LARGE SCALE GENOMIC DNA]</scope>
    <source>
        <strain evidence="2 3">LZ166</strain>
    </source>
</reference>
<comment type="caution">
    <text evidence="2">The sequence shown here is derived from an EMBL/GenBank/DDBJ whole genome shotgun (WGS) entry which is preliminary data.</text>
</comment>
<evidence type="ECO:0000256" key="1">
    <source>
        <dbReference type="SAM" id="SignalP"/>
    </source>
</evidence>